<organism evidence="1 2">
    <name type="scientific">Frankliniella fusca</name>
    <dbReference type="NCBI Taxonomy" id="407009"/>
    <lineage>
        <taxon>Eukaryota</taxon>
        <taxon>Metazoa</taxon>
        <taxon>Ecdysozoa</taxon>
        <taxon>Arthropoda</taxon>
        <taxon>Hexapoda</taxon>
        <taxon>Insecta</taxon>
        <taxon>Pterygota</taxon>
        <taxon>Neoptera</taxon>
        <taxon>Paraneoptera</taxon>
        <taxon>Thysanoptera</taxon>
        <taxon>Terebrantia</taxon>
        <taxon>Thripoidea</taxon>
        <taxon>Thripidae</taxon>
        <taxon>Frankliniella</taxon>
    </lineage>
</organism>
<comment type="caution">
    <text evidence="1">The sequence shown here is derived from an EMBL/GenBank/DDBJ whole genome shotgun (WGS) entry which is preliminary data.</text>
</comment>
<protein>
    <submittedName>
        <fullName evidence="1">SET and MYND domain-containing protein 4</fullName>
    </submittedName>
</protein>
<dbReference type="Proteomes" id="UP001219518">
    <property type="component" value="Unassembled WGS sequence"/>
</dbReference>
<dbReference type="Gene3D" id="1.25.40.10">
    <property type="entry name" value="Tetratricopeptide repeat domain"/>
    <property type="match status" value="1"/>
</dbReference>
<evidence type="ECO:0000313" key="1">
    <source>
        <dbReference type="EMBL" id="KAK3920128.1"/>
    </source>
</evidence>
<dbReference type="AlphaFoldDB" id="A0AAE1HFA6"/>
<sequence length="61" mass="6719">MPCSFTEMGKDAEQAKQFKDDGNKAFQREEYATAVRLYSKSLLHMPGESPRGQRAGPAAAI</sequence>
<name>A0AAE1HFA6_9NEOP</name>
<dbReference type="SUPFAM" id="SSF48452">
    <property type="entry name" value="TPR-like"/>
    <property type="match status" value="1"/>
</dbReference>
<dbReference type="EMBL" id="JAHWGI010000990">
    <property type="protein sequence ID" value="KAK3920128.1"/>
    <property type="molecule type" value="Genomic_DNA"/>
</dbReference>
<gene>
    <name evidence="1" type="ORF">KUF71_009415</name>
</gene>
<evidence type="ECO:0000313" key="2">
    <source>
        <dbReference type="Proteomes" id="UP001219518"/>
    </source>
</evidence>
<dbReference type="InterPro" id="IPR011990">
    <property type="entry name" value="TPR-like_helical_dom_sf"/>
</dbReference>
<accession>A0AAE1HFA6</accession>
<reference evidence="1" key="1">
    <citation type="submission" date="2021-07" db="EMBL/GenBank/DDBJ databases">
        <authorList>
            <person name="Catto M.A."/>
            <person name="Jacobson A."/>
            <person name="Kennedy G."/>
            <person name="Labadie P."/>
            <person name="Hunt B.G."/>
            <person name="Srinivasan R."/>
        </authorList>
    </citation>
    <scope>NUCLEOTIDE SEQUENCE</scope>
    <source>
        <strain evidence="1">PL_HMW_Pooled</strain>
        <tissue evidence="1">Head</tissue>
    </source>
</reference>
<keyword evidence="2" id="KW-1185">Reference proteome</keyword>
<reference evidence="1" key="2">
    <citation type="journal article" date="2023" name="BMC Genomics">
        <title>Pest status, molecular evolution, and epigenetic factors derived from the genome assembly of Frankliniella fusca, a thysanopteran phytovirus vector.</title>
        <authorList>
            <person name="Catto M.A."/>
            <person name="Labadie P.E."/>
            <person name="Jacobson A.L."/>
            <person name="Kennedy G.G."/>
            <person name="Srinivasan R."/>
            <person name="Hunt B.G."/>
        </authorList>
    </citation>
    <scope>NUCLEOTIDE SEQUENCE</scope>
    <source>
        <strain evidence="1">PL_HMW_Pooled</strain>
    </source>
</reference>
<proteinExistence type="predicted"/>